<feature type="non-terminal residue" evidence="1">
    <location>
        <position position="1"/>
    </location>
</feature>
<name>A0A3A1PAZ1_9SPHN</name>
<accession>A0A3A1PAZ1</accession>
<sequence length="85" mass="9547">PDRFSSAPSGQQDALTTRVTAARMMQPGVYRLTLQDGAEWEFSEGVPNSYRPPREGSEITIDRAALGSFLMSFDSQRAVRVRRIR</sequence>
<comment type="caution">
    <text evidence="1">The sequence shown here is derived from an EMBL/GenBank/DDBJ whole genome shotgun (WGS) entry which is preliminary data.</text>
</comment>
<organism evidence="1 2">
    <name type="scientific">Aurantiacibacter xanthus</name>
    <dbReference type="NCBI Taxonomy" id="1784712"/>
    <lineage>
        <taxon>Bacteria</taxon>
        <taxon>Pseudomonadati</taxon>
        <taxon>Pseudomonadota</taxon>
        <taxon>Alphaproteobacteria</taxon>
        <taxon>Sphingomonadales</taxon>
        <taxon>Erythrobacteraceae</taxon>
        <taxon>Aurantiacibacter</taxon>
    </lineage>
</organism>
<dbReference type="Proteomes" id="UP000265366">
    <property type="component" value="Unassembled WGS sequence"/>
</dbReference>
<gene>
    <name evidence="1" type="ORF">D2V17_04080</name>
</gene>
<evidence type="ECO:0000313" key="2">
    <source>
        <dbReference type="Proteomes" id="UP000265366"/>
    </source>
</evidence>
<reference evidence="1 2" key="1">
    <citation type="submission" date="2018-08" db="EMBL/GenBank/DDBJ databases">
        <title>Erythrobacter zhengii sp.nov., a bacterium isolated from deep-sea sediment.</title>
        <authorList>
            <person name="Fang C."/>
            <person name="Wu Y.-H."/>
            <person name="Sun C."/>
            <person name="Wang H."/>
            <person name="Cheng H."/>
            <person name="Meng F.-X."/>
            <person name="Wang C.-S."/>
            <person name="Xu X.-W."/>
        </authorList>
    </citation>
    <scope>NUCLEOTIDE SEQUENCE [LARGE SCALE GENOMIC DNA]</scope>
    <source>
        <strain evidence="1 2">CCTCC AB 2015396</strain>
    </source>
</reference>
<keyword evidence="2" id="KW-1185">Reference proteome</keyword>
<proteinExistence type="predicted"/>
<evidence type="ECO:0000313" key="1">
    <source>
        <dbReference type="EMBL" id="RIV90661.1"/>
    </source>
</evidence>
<dbReference type="EMBL" id="QXFM01000034">
    <property type="protein sequence ID" value="RIV90661.1"/>
    <property type="molecule type" value="Genomic_DNA"/>
</dbReference>
<dbReference type="AlphaFoldDB" id="A0A3A1PAZ1"/>
<protein>
    <submittedName>
        <fullName evidence="1">Uncharacterized protein</fullName>
    </submittedName>
</protein>